<feature type="binding site" evidence="15">
    <location>
        <position position="222"/>
    </location>
    <ligand>
        <name>Mg(2+)</name>
        <dbReference type="ChEBI" id="CHEBI:18420"/>
    </ligand>
</feature>
<comment type="subcellular location">
    <subcellularLocation>
        <location evidence="1">Cell membrane</location>
        <topology evidence="1">Lipid-anchor</topology>
        <topology evidence="1">GPI-anchor</topology>
    </subcellularLocation>
</comment>
<keyword evidence="5" id="KW-0597">Phosphoprotein</keyword>
<keyword evidence="17" id="KW-1133">Transmembrane helix</keyword>
<evidence type="ECO:0000256" key="10">
    <source>
        <dbReference type="ARBA" id="ARBA00022842"/>
    </source>
</evidence>
<dbReference type="Pfam" id="PF00245">
    <property type="entry name" value="Alk_phosphatase"/>
    <property type="match status" value="1"/>
</dbReference>
<dbReference type="GO" id="GO:0046872">
    <property type="term" value="F:metal ion binding"/>
    <property type="evidence" value="ECO:0007669"/>
    <property type="project" value="UniProtKB-KW"/>
</dbReference>
<evidence type="ECO:0000256" key="7">
    <source>
        <dbReference type="ARBA" id="ARBA00022723"/>
    </source>
</evidence>
<feature type="binding site" evidence="15">
    <location>
        <position position="390"/>
    </location>
    <ligand>
        <name>Zn(2+)</name>
        <dbReference type="ChEBI" id="CHEBI:29105"/>
        <label>2</label>
    </ligand>
</feature>
<reference evidence="18" key="1">
    <citation type="journal article" date="2023" name="G3 (Bethesda)">
        <title>Whole genome assembly and annotation of the endangered Caribbean coral Acropora cervicornis.</title>
        <authorList>
            <person name="Selwyn J.D."/>
            <person name="Vollmer S.V."/>
        </authorList>
    </citation>
    <scope>NUCLEOTIDE SEQUENCE</scope>
    <source>
        <strain evidence="18">K2</strain>
    </source>
</reference>
<comment type="cofactor">
    <cofactor evidence="15">
        <name>Zn(2+)</name>
        <dbReference type="ChEBI" id="CHEBI:29105"/>
    </cofactor>
    <text evidence="15">Binds 2 Zn(2+) ions.</text>
</comment>
<dbReference type="GO" id="GO:0004035">
    <property type="term" value="F:alkaline phosphatase activity"/>
    <property type="evidence" value="ECO:0007669"/>
    <property type="project" value="UniProtKB-EC"/>
</dbReference>
<evidence type="ECO:0000256" key="16">
    <source>
        <dbReference type="RuleBase" id="RU003946"/>
    </source>
</evidence>
<feature type="binding site" evidence="15">
    <location>
        <position position="507"/>
    </location>
    <ligand>
        <name>Zn(2+)</name>
        <dbReference type="ChEBI" id="CHEBI:29105"/>
        <label>2</label>
    </ligand>
</feature>
<protein>
    <recommendedName>
        <fullName evidence="3">alkaline phosphatase</fullName>
        <ecNumber evidence="3">3.1.3.1</ecNumber>
    </recommendedName>
</protein>
<dbReference type="SMART" id="SM00098">
    <property type="entry name" value="alkPPc"/>
    <property type="match status" value="1"/>
</dbReference>
<feature type="binding site" evidence="15">
    <location>
        <position position="427"/>
    </location>
    <ligand>
        <name>Zn(2+)</name>
        <dbReference type="ChEBI" id="CHEBI:29105"/>
        <label>2</label>
    </ligand>
</feature>
<dbReference type="Gene3D" id="3.40.720.10">
    <property type="entry name" value="Alkaline Phosphatase, subunit A"/>
    <property type="match status" value="1"/>
</dbReference>
<keyword evidence="19" id="KW-1185">Reference proteome</keyword>
<comment type="similarity">
    <text evidence="2 16">Belongs to the alkaline phosphatase family.</text>
</comment>
<proteinExistence type="inferred from homology"/>
<feature type="binding site" evidence="15">
    <location>
        <position position="428"/>
    </location>
    <ligand>
        <name>Zn(2+)</name>
        <dbReference type="ChEBI" id="CHEBI:29105"/>
        <label>2</label>
    </ligand>
</feature>
<evidence type="ECO:0000256" key="9">
    <source>
        <dbReference type="ARBA" id="ARBA00022833"/>
    </source>
</evidence>
<name>A0AAD9R0M7_ACRCE</name>
<keyword evidence="9 15" id="KW-0862">Zinc</keyword>
<dbReference type="GO" id="GO:0005886">
    <property type="term" value="C:plasma membrane"/>
    <property type="evidence" value="ECO:0007669"/>
    <property type="project" value="UniProtKB-SubCell"/>
</dbReference>
<feature type="binding site" evidence="15">
    <location>
        <position position="220"/>
    </location>
    <ligand>
        <name>Mg(2+)</name>
        <dbReference type="ChEBI" id="CHEBI:18420"/>
    </ligand>
</feature>
<keyword evidence="8" id="KW-0378">Hydrolase</keyword>
<accession>A0AAD9R0M7</accession>
<dbReference type="InterPro" id="IPR001952">
    <property type="entry name" value="Alkaline_phosphatase"/>
</dbReference>
<feature type="binding site" evidence="15">
    <location>
        <position position="108"/>
    </location>
    <ligand>
        <name>Mg(2+)</name>
        <dbReference type="ChEBI" id="CHEBI:18420"/>
    </ligand>
</feature>
<keyword evidence="17" id="KW-0812">Transmembrane</keyword>
<reference evidence="18" key="2">
    <citation type="journal article" date="2023" name="Science">
        <title>Genomic signatures of disease resistance in endangered staghorn corals.</title>
        <authorList>
            <person name="Vollmer S.V."/>
            <person name="Selwyn J.D."/>
            <person name="Despard B.A."/>
            <person name="Roesel C.L."/>
        </authorList>
    </citation>
    <scope>NUCLEOTIDE SEQUENCE</scope>
    <source>
        <strain evidence="18">K2</strain>
    </source>
</reference>
<evidence type="ECO:0000313" key="18">
    <source>
        <dbReference type="EMBL" id="KAK2570937.1"/>
    </source>
</evidence>
<evidence type="ECO:0000256" key="2">
    <source>
        <dbReference type="ARBA" id="ARBA00005984"/>
    </source>
</evidence>
<organism evidence="18 19">
    <name type="scientific">Acropora cervicornis</name>
    <name type="common">Staghorn coral</name>
    <dbReference type="NCBI Taxonomy" id="6130"/>
    <lineage>
        <taxon>Eukaryota</taxon>
        <taxon>Metazoa</taxon>
        <taxon>Cnidaria</taxon>
        <taxon>Anthozoa</taxon>
        <taxon>Hexacorallia</taxon>
        <taxon>Scleractinia</taxon>
        <taxon>Astrocoeniina</taxon>
        <taxon>Acroporidae</taxon>
        <taxon>Acropora</taxon>
    </lineage>
</organism>
<comment type="caution">
    <text evidence="18">The sequence shown here is derived from an EMBL/GenBank/DDBJ whole genome shotgun (WGS) entry which is preliminary data.</text>
</comment>
<feature type="active site" description="Phosphoserine intermediate" evidence="14">
    <location>
        <position position="158"/>
    </location>
</feature>
<dbReference type="PANTHER" id="PTHR11596">
    <property type="entry name" value="ALKALINE PHOSPHATASE"/>
    <property type="match status" value="1"/>
</dbReference>
<evidence type="ECO:0000256" key="13">
    <source>
        <dbReference type="ARBA" id="ARBA00023288"/>
    </source>
</evidence>
<evidence type="ECO:0000256" key="14">
    <source>
        <dbReference type="PIRSR" id="PIRSR601952-1"/>
    </source>
</evidence>
<dbReference type="CDD" id="cd16012">
    <property type="entry name" value="ALP"/>
    <property type="match status" value="1"/>
</dbReference>
<dbReference type="SUPFAM" id="SSF53649">
    <property type="entry name" value="Alkaline phosphatase-like"/>
    <property type="match status" value="1"/>
</dbReference>
<dbReference type="Proteomes" id="UP001249851">
    <property type="component" value="Unassembled WGS sequence"/>
</dbReference>
<dbReference type="EC" id="3.1.3.1" evidence="3"/>
<feature type="binding site" evidence="15">
    <location>
        <position position="381"/>
    </location>
    <ligand>
        <name>Mg(2+)</name>
        <dbReference type="ChEBI" id="CHEBI:18420"/>
    </ligand>
</feature>
<evidence type="ECO:0000256" key="4">
    <source>
        <dbReference type="ARBA" id="ARBA00022475"/>
    </source>
</evidence>
<sequence length="598" mass="65831">MVPKKLCSQSFCPRSGVMLSLFILTLLVGIHNATMSITYCTASFKMSELFTMRFSFMLIAFLFMSESALTAYQKNNKWYTSGVQLVKNNLLLESNKNTAKNTILFMGDGMGITTVTAARILDGQKRNENGEENILGWERFPWSAQSKTYNVNSQSADSGACATAYLCGVKTNQELIGIDESGTWNYCGTLTEKNKLVSILTLAENAGMSTGFVTTARATHASPSPLYAHSVSGDWESDKDKLEEAKDDATNCPDIALQLVEYPHNNGLEVIFAGGRKKMTPKNLTDPEYPDKTGERLDGRNLIKEWVDKYPNSQYVWNKTAFHNIDPNKVNRVMGLFEPGHMKYEVDRLSDPAGEPSIEEMTEMAIKILSKNPKGYFLFVEGARIDHGHHAGRAVRALNDAVAFSEAVKKAVEMVNKDETLLITTADHSHVFTVGGYPKRGNPIFGLVMNIYDDKPNLGDDGKPYTSLGYANGLGGINGTRENLTGVDTADKNFRQQATVIRYKETHGLEDVGIYADGPGAYLFHGVVEQQYIFHVMDHAMCLSESKQGSCNKHVTRGGPDTTPGSPTKISVNGQNKAAVTMISLLALPQCYTALYVL</sequence>
<evidence type="ECO:0000256" key="1">
    <source>
        <dbReference type="ARBA" id="ARBA00004609"/>
    </source>
</evidence>
<dbReference type="PRINTS" id="PR00113">
    <property type="entry name" value="ALKPHPHTASE"/>
</dbReference>
<feature type="transmembrane region" description="Helical" evidence="17">
    <location>
        <begin position="52"/>
        <end position="72"/>
    </location>
</feature>
<feature type="binding site" evidence="15">
    <location>
        <position position="386"/>
    </location>
    <ligand>
        <name>Zn(2+)</name>
        <dbReference type="ChEBI" id="CHEBI:29105"/>
        <label>2</label>
    </ligand>
</feature>
<dbReference type="PANTHER" id="PTHR11596:SF5">
    <property type="entry name" value="ALKALINE PHOSPHATASE"/>
    <property type="match status" value="1"/>
</dbReference>
<evidence type="ECO:0000256" key="5">
    <source>
        <dbReference type="ARBA" id="ARBA00022553"/>
    </source>
</evidence>
<evidence type="ECO:0000256" key="12">
    <source>
        <dbReference type="ARBA" id="ARBA00023180"/>
    </source>
</evidence>
<keyword evidence="7 15" id="KW-0479">Metal-binding</keyword>
<dbReference type="GO" id="GO:0098552">
    <property type="term" value="C:side of membrane"/>
    <property type="evidence" value="ECO:0007669"/>
    <property type="project" value="UniProtKB-KW"/>
</dbReference>
<keyword evidence="13" id="KW-0449">Lipoprotein</keyword>
<keyword evidence="4" id="KW-1003">Cell membrane</keyword>
<gene>
    <name evidence="18" type="ORF">P5673_004657</name>
</gene>
<dbReference type="AlphaFoldDB" id="A0AAD9R0M7"/>
<comment type="cofactor">
    <cofactor evidence="15">
        <name>Mg(2+)</name>
        <dbReference type="ChEBI" id="CHEBI:18420"/>
    </cofactor>
    <text evidence="15">Binds 1 Mg(2+) ion.</text>
</comment>
<evidence type="ECO:0000256" key="8">
    <source>
        <dbReference type="ARBA" id="ARBA00022801"/>
    </source>
</evidence>
<keyword evidence="11 17" id="KW-0472">Membrane</keyword>
<feature type="binding site" evidence="15">
    <location>
        <position position="108"/>
    </location>
    <ligand>
        <name>Zn(2+)</name>
        <dbReference type="ChEBI" id="CHEBI:29105"/>
        <label>2</label>
    </ligand>
</feature>
<evidence type="ECO:0000256" key="6">
    <source>
        <dbReference type="ARBA" id="ARBA00022622"/>
    </source>
</evidence>
<evidence type="ECO:0000256" key="3">
    <source>
        <dbReference type="ARBA" id="ARBA00012647"/>
    </source>
</evidence>
<keyword evidence="10 15" id="KW-0460">Magnesium</keyword>
<dbReference type="InterPro" id="IPR017850">
    <property type="entry name" value="Alkaline_phosphatase_core_sf"/>
</dbReference>
<keyword evidence="6" id="KW-0336">GPI-anchor</keyword>
<evidence type="ECO:0000313" key="19">
    <source>
        <dbReference type="Proteomes" id="UP001249851"/>
    </source>
</evidence>
<evidence type="ECO:0000256" key="17">
    <source>
        <dbReference type="SAM" id="Phobius"/>
    </source>
</evidence>
<dbReference type="FunFam" id="3.40.720.10:FF:000008">
    <property type="entry name" value="Alkaline phosphatase"/>
    <property type="match status" value="1"/>
</dbReference>
<evidence type="ECO:0000256" key="11">
    <source>
        <dbReference type="ARBA" id="ARBA00023136"/>
    </source>
</evidence>
<dbReference type="EMBL" id="JARQWQ010000007">
    <property type="protein sequence ID" value="KAK2570937.1"/>
    <property type="molecule type" value="Genomic_DNA"/>
</dbReference>
<keyword evidence="12" id="KW-0325">Glycoprotein</keyword>
<evidence type="ECO:0000256" key="15">
    <source>
        <dbReference type="PIRSR" id="PIRSR601952-2"/>
    </source>
</evidence>